<comment type="similarity">
    <text evidence="1">Belongs to the 'GDXG' lipolytic enzyme family.</text>
</comment>
<organism evidence="4 5">
    <name type="scientific">Xanthomonas campestris pv. campestris (strain 8004)</name>
    <dbReference type="NCBI Taxonomy" id="314565"/>
    <lineage>
        <taxon>Bacteria</taxon>
        <taxon>Pseudomonadati</taxon>
        <taxon>Pseudomonadota</taxon>
        <taxon>Gammaproteobacteria</taxon>
        <taxon>Lysobacterales</taxon>
        <taxon>Lysobacteraceae</taxon>
        <taxon>Xanthomonas</taxon>
    </lineage>
</organism>
<dbReference type="GO" id="GO:0016787">
    <property type="term" value="F:hydrolase activity"/>
    <property type="evidence" value="ECO:0007669"/>
    <property type="project" value="UniProtKB-KW"/>
</dbReference>
<evidence type="ECO:0000259" key="3">
    <source>
        <dbReference type="Pfam" id="PF07859"/>
    </source>
</evidence>
<dbReference type="FunFam" id="3.40.50.1820:FF:000089">
    <property type="entry name" value="Alpha/beta hydrolase"/>
    <property type="match status" value="1"/>
</dbReference>
<dbReference type="HOGENOM" id="CLU_012494_6_4_6"/>
<keyword evidence="2" id="KW-0378">Hydrolase</keyword>
<dbReference type="KEGG" id="xcb:XC_0387"/>
<gene>
    <name evidence="4" type="ordered locus">XC_0387</name>
</gene>
<name>A0A0H2X399_XANC8</name>
<dbReference type="SUPFAM" id="SSF53474">
    <property type="entry name" value="alpha/beta-Hydrolases"/>
    <property type="match status" value="1"/>
</dbReference>
<dbReference type="InterPro" id="IPR013094">
    <property type="entry name" value="AB_hydrolase_3"/>
</dbReference>
<proteinExistence type="inferred from homology"/>
<dbReference type="PANTHER" id="PTHR48081">
    <property type="entry name" value="AB HYDROLASE SUPERFAMILY PROTEIN C4A8.06C"/>
    <property type="match status" value="1"/>
</dbReference>
<dbReference type="InterPro" id="IPR050300">
    <property type="entry name" value="GDXG_lipolytic_enzyme"/>
</dbReference>
<dbReference type="InterPro" id="IPR029058">
    <property type="entry name" value="AB_hydrolase_fold"/>
</dbReference>
<accession>A0A0H2X399</accession>
<evidence type="ECO:0000256" key="1">
    <source>
        <dbReference type="ARBA" id="ARBA00010515"/>
    </source>
</evidence>
<dbReference type="Pfam" id="PF07859">
    <property type="entry name" value="Abhydrolase_3"/>
    <property type="match status" value="1"/>
</dbReference>
<reference evidence="4 5" key="1">
    <citation type="journal article" date="2005" name="Genome Res.">
        <title>Comparative and functional genomic analyses of the pathogenicity of phytopathogen Xanthomonas campestris pv. campestris.</title>
        <authorList>
            <person name="Qian W."/>
            <person name="Jia Y."/>
            <person name="Ren S.X."/>
            <person name="He Y.Q."/>
            <person name="Feng J.X."/>
            <person name="Lu L.F."/>
            <person name="Sun Q."/>
            <person name="Ying G."/>
            <person name="Tang D.J."/>
            <person name="Tang H."/>
            <person name="Wu W."/>
            <person name="Hao P."/>
            <person name="Wang L."/>
            <person name="Jiang B.L."/>
            <person name="Zeng S."/>
            <person name="Gu W.Y."/>
            <person name="Lu G."/>
            <person name="Rong L."/>
            <person name="Tian Y."/>
            <person name="Yao Z."/>
            <person name="Fu G."/>
            <person name="Chen B."/>
            <person name="Fang R."/>
            <person name="Qiang B."/>
            <person name="Chen Z."/>
            <person name="Zhao G.P."/>
            <person name="Tang J.L."/>
            <person name="He C."/>
        </authorList>
    </citation>
    <scope>NUCLEOTIDE SEQUENCE [LARGE SCALE GENOMIC DNA]</scope>
    <source>
        <strain evidence="4 5">8004</strain>
    </source>
</reference>
<dbReference type="AlphaFoldDB" id="A0A0H2X399"/>
<evidence type="ECO:0000313" key="4">
    <source>
        <dbReference type="EMBL" id="AAY47472.1"/>
    </source>
</evidence>
<evidence type="ECO:0000313" key="5">
    <source>
        <dbReference type="Proteomes" id="UP000000420"/>
    </source>
</evidence>
<dbReference type="Proteomes" id="UP000000420">
    <property type="component" value="Chromosome"/>
</dbReference>
<dbReference type="PANTHER" id="PTHR48081:SF8">
    <property type="entry name" value="ALPHA_BETA HYDROLASE FOLD-3 DOMAIN-CONTAINING PROTEIN-RELATED"/>
    <property type="match status" value="1"/>
</dbReference>
<sequence>MEFDPDVVRLFVQLQQAGQPPMEALPLQEARAMMRGMGVQLGFPRLPMAQVTDLQADTAAGTVPLRLYRPPGLNDTPAPTCLFVHGGGGVVGDLDSHDDVCRQLAARTPCQVLAVDYRLAPKHPAPAGVEDVIATLHWLAEHADAVGADPQRLAICGDSIGGGMAAVAAITAQQRGIALRCQLLLYPLTDARPDTGVHPSRGRNAEIPPLTRSAVQFFNRLLLPDMRLADHWHISVLLAPDVAGVAPALVVLADRDILHDEGLQYAERLRTAGVEVTQRTCVGMIHGFITMGGVIRAAEETIELAALMLRQRLLPVQPRFAA</sequence>
<dbReference type="RefSeq" id="WP_011035629.1">
    <property type="nucleotide sequence ID" value="NC_007086.1"/>
</dbReference>
<protein>
    <submittedName>
        <fullName evidence="4">Lipase</fullName>
    </submittedName>
</protein>
<feature type="domain" description="Alpha/beta hydrolase fold-3" evidence="3">
    <location>
        <begin position="82"/>
        <end position="289"/>
    </location>
</feature>
<evidence type="ECO:0000256" key="2">
    <source>
        <dbReference type="ARBA" id="ARBA00022801"/>
    </source>
</evidence>
<dbReference type="EMBL" id="CP000050">
    <property type="protein sequence ID" value="AAY47472.1"/>
    <property type="molecule type" value="Genomic_DNA"/>
</dbReference>
<dbReference type="Gene3D" id="3.40.50.1820">
    <property type="entry name" value="alpha/beta hydrolase"/>
    <property type="match status" value="1"/>
</dbReference>